<accession>A0A853A8H5</accession>
<dbReference type="InterPro" id="IPR011990">
    <property type="entry name" value="TPR-like_helical_dom_sf"/>
</dbReference>
<proteinExistence type="predicted"/>
<keyword evidence="2" id="KW-1185">Reference proteome</keyword>
<protein>
    <submittedName>
        <fullName evidence="1">Flp pilus assembly protein TadD</fullName>
    </submittedName>
</protein>
<dbReference type="RefSeq" id="WP_179815443.1">
    <property type="nucleotide sequence ID" value="NZ_JACBZD010000001.1"/>
</dbReference>
<reference evidence="1 2" key="1">
    <citation type="submission" date="2020-07" db="EMBL/GenBank/DDBJ databases">
        <title>Sequencing the genomes of 1000 actinobacteria strains.</title>
        <authorList>
            <person name="Klenk H.-P."/>
        </authorList>
    </citation>
    <scope>NUCLEOTIDE SEQUENCE [LARGE SCALE GENOMIC DNA]</scope>
    <source>
        <strain evidence="1 2">DSM 42178</strain>
    </source>
</reference>
<dbReference type="SUPFAM" id="SSF48452">
    <property type="entry name" value="TPR-like"/>
    <property type="match status" value="1"/>
</dbReference>
<evidence type="ECO:0000313" key="2">
    <source>
        <dbReference type="Proteomes" id="UP000567795"/>
    </source>
</evidence>
<dbReference type="AlphaFoldDB" id="A0A853A8H5"/>
<evidence type="ECO:0000313" key="1">
    <source>
        <dbReference type="EMBL" id="NYI06941.1"/>
    </source>
</evidence>
<dbReference type="Proteomes" id="UP000567795">
    <property type="component" value="Unassembled WGS sequence"/>
</dbReference>
<sequence length="130" mass="14419">MTGPQNPDAPWLEPEDDPVGSFRYAEALLEARDPLGALRALGPVLAAYGDKPSVLLLQARAHFHSAQLRQAEDVLRRLIEIAPDDDYAHLLLGKTLQRQNRPAEARGHYRIAWAMRPDTYRLEALASVGG</sequence>
<gene>
    <name evidence="1" type="ORF">FHU37_003884</name>
</gene>
<organism evidence="1 2">
    <name type="scientific">Allostreptomyces psammosilenae</name>
    <dbReference type="NCBI Taxonomy" id="1892865"/>
    <lineage>
        <taxon>Bacteria</taxon>
        <taxon>Bacillati</taxon>
        <taxon>Actinomycetota</taxon>
        <taxon>Actinomycetes</taxon>
        <taxon>Kitasatosporales</taxon>
        <taxon>Streptomycetaceae</taxon>
        <taxon>Allostreptomyces</taxon>
    </lineage>
</organism>
<dbReference type="EMBL" id="JACBZD010000001">
    <property type="protein sequence ID" value="NYI06941.1"/>
    <property type="molecule type" value="Genomic_DNA"/>
</dbReference>
<name>A0A853A8H5_9ACTN</name>
<dbReference type="Gene3D" id="1.25.40.10">
    <property type="entry name" value="Tetratricopeptide repeat domain"/>
    <property type="match status" value="1"/>
</dbReference>
<comment type="caution">
    <text evidence="1">The sequence shown here is derived from an EMBL/GenBank/DDBJ whole genome shotgun (WGS) entry which is preliminary data.</text>
</comment>
<dbReference type="Pfam" id="PF14559">
    <property type="entry name" value="TPR_19"/>
    <property type="match status" value="1"/>
</dbReference>